<feature type="compositionally biased region" description="Basic and acidic residues" evidence="1">
    <location>
        <begin position="49"/>
        <end position="66"/>
    </location>
</feature>
<dbReference type="Proteomes" id="UP001335648">
    <property type="component" value="Unassembled WGS sequence"/>
</dbReference>
<organism evidence="2 3">
    <name type="scientific">Champsocephalus esox</name>
    <name type="common">pike icefish</name>
    <dbReference type="NCBI Taxonomy" id="159716"/>
    <lineage>
        <taxon>Eukaryota</taxon>
        <taxon>Metazoa</taxon>
        <taxon>Chordata</taxon>
        <taxon>Craniata</taxon>
        <taxon>Vertebrata</taxon>
        <taxon>Euteleostomi</taxon>
        <taxon>Actinopterygii</taxon>
        <taxon>Neopterygii</taxon>
        <taxon>Teleostei</taxon>
        <taxon>Neoteleostei</taxon>
        <taxon>Acanthomorphata</taxon>
        <taxon>Eupercaria</taxon>
        <taxon>Perciformes</taxon>
        <taxon>Notothenioidei</taxon>
        <taxon>Channichthyidae</taxon>
        <taxon>Champsocephalus</taxon>
    </lineage>
</organism>
<keyword evidence="3" id="KW-1185">Reference proteome</keyword>
<evidence type="ECO:0000256" key="1">
    <source>
        <dbReference type="SAM" id="MobiDB-lite"/>
    </source>
</evidence>
<gene>
    <name evidence="2" type="ORF">CesoFtcFv8_006326</name>
</gene>
<reference evidence="2 3" key="1">
    <citation type="journal article" date="2023" name="Mol. Biol. Evol.">
        <title>Genomics of Secondarily Temperate Adaptation in the Only Non-Antarctic Icefish.</title>
        <authorList>
            <person name="Rivera-Colon A.G."/>
            <person name="Rayamajhi N."/>
            <person name="Minhas B.F."/>
            <person name="Madrigal G."/>
            <person name="Bilyk K.T."/>
            <person name="Yoon V."/>
            <person name="Hune M."/>
            <person name="Gregory S."/>
            <person name="Cheng C.H.C."/>
            <person name="Catchen J.M."/>
        </authorList>
    </citation>
    <scope>NUCLEOTIDE SEQUENCE [LARGE SCALE GENOMIC DNA]</scope>
    <source>
        <strain evidence="2">JC2023a</strain>
    </source>
</reference>
<feature type="region of interest" description="Disordered" evidence="1">
    <location>
        <begin position="47"/>
        <end position="66"/>
    </location>
</feature>
<protein>
    <submittedName>
        <fullName evidence="2">Uncharacterized protein</fullName>
    </submittedName>
</protein>
<sequence>MADKDPIENEAARYREKREEEETSRGRGAMVIPAGRGPIPMRVAMLSKAHTDPKGTPRTHPEEKGR</sequence>
<comment type="caution">
    <text evidence="2">The sequence shown here is derived from an EMBL/GenBank/DDBJ whole genome shotgun (WGS) entry which is preliminary data.</text>
</comment>
<name>A0AAN8CJC3_9TELE</name>
<evidence type="ECO:0000313" key="2">
    <source>
        <dbReference type="EMBL" id="KAK5904797.1"/>
    </source>
</evidence>
<proteinExistence type="predicted"/>
<dbReference type="EMBL" id="JAULUE010002050">
    <property type="protein sequence ID" value="KAK5904797.1"/>
    <property type="molecule type" value="Genomic_DNA"/>
</dbReference>
<feature type="region of interest" description="Disordered" evidence="1">
    <location>
        <begin position="1"/>
        <end position="38"/>
    </location>
</feature>
<feature type="compositionally biased region" description="Basic and acidic residues" evidence="1">
    <location>
        <begin position="1"/>
        <end position="25"/>
    </location>
</feature>
<accession>A0AAN8CJC3</accession>
<dbReference type="AlphaFoldDB" id="A0AAN8CJC3"/>
<evidence type="ECO:0000313" key="3">
    <source>
        <dbReference type="Proteomes" id="UP001335648"/>
    </source>
</evidence>